<dbReference type="GO" id="GO:0004222">
    <property type="term" value="F:metalloendopeptidase activity"/>
    <property type="evidence" value="ECO:0007669"/>
    <property type="project" value="TreeGrafter"/>
</dbReference>
<evidence type="ECO:0000313" key="5">
    <source>
        <dbReference type="Proteomes" id="UP000033651"/>
    </source>
</evidence>
<dbReference type="InterPro" id="IPR036779">
    <property type="entry name" value="LysM_dom_sf"/>
</dbReference>
<organism evidence="4 5">
    <name type="scientific">Luteibacter yeojuensis</name>
    <dbReference type="NCBI Taxonomy" id="345309"/>
    <lineage>
        <taxon>Bacteria</taxon>
        <taxon>Pseudomonadati</taxon>
        <taxon>Pseudomonadota</taxon>
        <taxon>Gammaproteobacteria</taxon>
        <taxon>Lysobacterales</taxon>
        <taxon>Rhodanobacteraceae</taxon>
        <taxon>Luteibacter</taxon>
    </lineage>
</organism>
<comment type="caution">
    <text evidence="4">The sequence shown here is derived from an EMBL/GenBank/DDBJ whole genome shotgun (WGS) entry which is preliminary data.</text>
</comment>
<feature type="compositionally biased region" description="Pro residues" evidence="2">
    <location>
        <begin position="190"/>
        <end position="208"/>
    </location>
</feature>
<dbReference type="InterPro" id="IPR016047">
    <property type="entry name" value="M23ase_b-sheet_dom"/>
</dbReference>
<comment type="similarity">
    <text evidence="1">Belongs to the E.coli NlpD/Haemophilus LppB family.</text>
</comment>
<dbReference type="InterPro" id="IPR050570">
    <property type="entry name" value="Cell_wall_metabolism_enzyme"/>
</dbReference>
<evidence type="ECO:0000256" key="2">
    <source>
        <dbReference type="SAM" id="MobiDB-lite"/>
    </source>
</evidence>
<dbReference type="InterPro" id="IPR018392">
    <property type="entry name" value="LysM"/>
</dbReference>
<dbReference type="Pfam" id="PF01476">
    <property type="entry name" value="LysM"/>
    <property type="match status" value="1"/>
</dbReference>
<dbReference type="PROSITE" id="PS51782">
    <property type="entry name" value="LYSM"/>
    <property type="match status" value="1"/>
</dbReference>
<protein>
    <recommendedName>
        <fullName evidence="3">LysM domain-containing protein</fullName>
    </recommendedName>
</protein>
<dbReference type="PROSITE" id="PS51257">
    <property type="entry name" value="PROKAR_LIPOPROTEIN"/>
    <property type="match status" value="1"/>
</dbReference>
<dbReference type="PANTHER" id="PTHR21666:SF263">
    <property type="entry name" value="MUREIN HYDROLASE ACTIVATOR NLPD"/>
    <property type="match status" value="1"/>
</dbReference>
<reference evidence="4 5" key="1">
    <citation type="submission" date="2015-03" db="EMBL/GenBank/DDBJ databases">
        <title>Draft genome sequence of Luteibacter yeojuensis strain SU11.</title>
        <authorList>
            <person name="Sulaiman J."/>
            <person name="Priya K."/>
            <person name="Chan K.-G."/>
        </authorList>
    </citation>
    <scope>NUCLEOTIDE SEQUENCE [LARGE SCALE GENOMIC DNA]</scope>
    <source>
        <strain evidence="4 5">SU11</strain>
    </source>
</reference>
<dbReference type="GO" id="GO:0032153">
    <property type="term" value="C:cell division site"/>
    <property type="evidence" value="ECO:0007669"/>
    <property type="project" value="TreeGrafter"/>
</dbReference>
<feature type="domain" description="LysM" evidence="3">
    <location>
        <begin position="67"/>
        <end position="111"/>
    </location>
</feature>
<dbReference type="Gene3D" id="2.70.70.10">
    <property type="entry name" value="Glucose Permease (Domain IIA)"/>
    <property type="match status" value="1"/>
</dbReference>
<proteinExistence type="inferred from homology"/>
<accession>A0A0F3L0J2</accession>
<dbReference type="Gene3D" id="3.10.350.10">
    <property type="entry name" value="LysM domain"/>
    <property type="match status" value="1"/>
</dbReference>
<dbReference type="SMART" id="SM00257">
    <property type="entry name" value="LysM"/>
    <property type="match status" value="1"/>
</dbReference>
<name>A0A0F3L0J2_9GAMM</name>
<evidence type="ECO:0000313" key="4">
    <source>
        <dbReference type="EMBL" id="KJV36998.1"/>
    </source>
</evidence>
<dbReference type="SUPFAM" id="SSF51261">
    <property type="entry name" value="Duplicated hybrid motif"/>
    <property type="match status" value="1"/>
</dbReference>
<sequence>MSDRERKPAIRLLRPLGVAMATGLVLAGCGDLDPTRHSVVVTRPNGYVPSASSSPHAMSPTPAPPGGSYKVVKGDTLYSIAFRNKVDYRDLAKWNNIDSNYSIWPGQDLRLSPPGNAAPPPATHAAPVVATVPPPAGHPATPPPGAPPPQPVAVPAAKPGFQSVTDAAPAPATTTNTPVVVAGKPAESIVPPPAPPTAPPAAAPPPVENPAASTPIIASGATRNAGGITWRWPADGTLIKRFSSGDAIPGIEVGGKSGDPVRAAADGVVVYSGNGLVGYGELVIIKHSDSFLSAYGHNRKRLVKEGEKVKAGQTVAEMGSSGATRDELQFQIRRDGNPVDPLQYLPPK</sequence>
<feature type="region of interest" description="Disordered" evidence="2">
    <location>
        <begin position="112"/>
        <end position="157"/>
    </location>
</feature>
<dbReference type="CDD" id="cd12797">
    <property type="entry name" value="M23_peptidase"/>
    <property type="match status" value="1"/>
</dbReference>
<evidence type="ECO:0000259" key="3">
    <source>
        <dbReference type="PROSITE" id="PS51782"/>
    </source>
</evidence>
<evidence type="ECO:0000256" key="1">
    <source>
        <dbReference type="ARBA" id="ARBA00038420"/>
    </source>
</evidence>
<dbReference type="PANTHER" id="PTHR21666">
    <property type="entry name" value="PEPTIDASE-RELATED"/>
    <property type="match status" value="1"/>
</dbReference>
<dbReference type="SUPFAM" id="SSF54106">
    <property type="entry name" value="LysM domain"/>
    <property type="match status" value="1"/>
</dbReference>
<feature type="compositionally biased region" description="Pro residues" evidence="2">
    <location>
        <begin position="132"/>
        <end position="152"/>
    </location>
</feature>
<keyword evidence="5" id="KW-1185">Reference proteome</keyword>
<dbReference type="AlphaFoldDB" id="A0A0F3L0J2"/>
<dbReference type="Pfam" id="PF01551">
    <property type="entry name" value="Peptidase_M23"/>
    <property type="match status" value="1"/>
</dbReference>
<dbReference type="CDD" id="cd00118">
    <property type="entry name" value="LysM"/>
    <property type="match status" value="1"/>
</dbReference>
<dbReference type="InterPro" id="IPR011055">
    <property type="entry name" value="Dup_hybrid_motif"/>
</dbReference>
<dbReference type="Proteomes" id="UP000033651">
    <property type="component" value="Unassembled WGS sequence"/>
</dbReference>
<dbReference type="GO" id="GO:0009279">
    <property type="term" value="C:cell outer membrane"/>
    <property type="evidence" value="ECO:0007669"/>
    <property type="project" value="TreeGrafter"/>
</dbReference>
<gene>
    <name evidence="4" type="ORF">VI08_02105</name>
</gene>
<dbReference type="EMBL" id="JZRB01000003">
    <property type="protein sequence ID" value="KJV36998.1"/>
    <property type="molecule type" value="Genomic_DNA"/>
</dbReference>
<dbReference type="PATRIC" id="fig|345309.4.peg.2282"/>
<feature type="region of interest" description="Disordered" evidence="2">
    <location>
        <begin position="185"/>
        <end position="214"/>
    </location>
</feature>